<dbReference type="PANTHER" id="PTHR21013">
    <property type="entry name" value="ATP SYNTHASE MITOCHONDRIAL F1 COMPLEX ASSEMBLY FACTOR 2/ATP12 PROTEIN, MITOCHONDRIAL PRECURSOR"/>
    <property type="match status" value="1"/>
</dbReference>
<dbReference type="GO" id="GO:0043461">
    <property type="term" value="P:proton-transporting ATP synthase complex assembly"/>
    <property type="evidence" value="ECO:0007669"/>
    <property type="project" value="InterPro"/>
</dbReference>
<dbReference type="OrthoDB" id="9797825at2"/>
<evidence type="ECO:0000256" key="1">
    <source>
        <dbReference type="ARBA" id="ARBA00008231"/>
    </source>
</evidence>
<dbReference type="Gene3D" id="3.30.2180.10">
    <property type="entry name" value="ATP12-like"/>
    <property type="match status" value="1"/>
</dbReference>
<comment type="similarity">
    <text evidence="1">Belongs to the ATP12 family.</text>
</comment>
<dbReference type="EMBL" id="PZKF01000013">
    <property type="protein sequence ID" value="PTE17850.1"/>
    <property type="molecule type" value="Genomic_DNA"/>
</dbReference>
<dbReference type="RefSeq" id="WP_107324719.1">
    <property type="nucleotide sequence ID" value="NZ_NHSP01000069.1"/>
</dbReference>
<gene>
    <name evidence="4" type="ORF">C5F46_07395</name>
</gene>
<dbReference type="SUPFAM" id="SSF160909">
    <property type="entry name" value="ATP12-like"/>
    <property type="match status" value="1"/>
</dbReference>
<dbReference type="InterPro" id="IPR011419">
    <property type="entry name" value="ATP12_ATP_synth-F1-assembly"/>
</dbReference>
<dbReference type="Pfam" id="PF07542">
    <property type="entry name" value="ATP12"/>
    <property type="match status" value="1"/>
</dbReference>
<name>A0A2T4JIW2_9RHOB</name>
<organism evidence="4 5">
    <name type="scientific">Phaeovulum veldkampii DSM 11550</name>
    <dbReference type="NCBI Taxonomy" id="1185920"/>
    <lineage>
        <taxon>Bacteria</taxon>
        <taxon>Pseudomonadati</taxon>
        <taxon>Pseudomonadota</taxon>
        <taxon>Alphaproteobacteria</taxon>
        <taxon>Rhodobacterales</taxon>
        <taxon>Paracoccaceae</taxon>
        <taxon>Phaeovulum</taxon>
    </lineage>
</organism>
<protein>
    <submittedName>
        <fullName evidence="4">ATPase</fullName>
    </submittedName>
</protein>
<evidence type="ECO:0000313" key="4">
    <source>
        <dbReference type="EMBL" id="PTE17850.1"/>
    </source>
</evidence>
<keyword evidence="2" id="KW-0809">Transit peptide</keyword>
<dbReference type="InterPro" id="IPR023335">
    <property type="entry name" value="ATP12_ortho_dom_sf"/>
</dbReference>
<comment type="caution">
    <text evidence="4">The sequence shown here is derived from an EMBL/GenBank/DDBJ whole genome shotgun (WGS) entry which is preliminary data.</text>
</comment>
<dbReference type="AlphaFoldDB" id="A0A2T4JIW2"/>
<accession>A0A2T4JIW2</accession>
<reference evidence="4 5" key="1">
    <citation type="submission" date="2018-03" db="EMBL/GenBank/DDBJ databases">
        <title>Rhodobacter veldkampii.</title>
        <authorList>
            <person name="Meyer T.E."/>
            <person name="Miller S."/>
            <person name="Lodha T."/>
            <person name="Gandham S."/>
            <person name="Chintalapati S."/>
            <person name="Chintalapati V.R."/>
        </authorList>
    </citation>
    <scope>NUCLEOTIDE SEQUENCE [LARGE SCALE GENOMIC DNA]</scope>
    <source>
        <strain evidence="4 5">DSM 11550</strain>
    </source>
</reference>
<evidence type="ECO:0000313" key="5">
    <source>
        <dbReference type="Proteomes" id="UP000241899"/>
    </source>
</evidence>
<sequence length="239" mass="25610">MSGGWTAKRFWSEVQVVPVEGGFAIHLDNRPVKTPAKAPLVVPTQAMAQAIAEEWAAQEGVIKPETMPLTRSANAAIDKVATQRAEVVALIAEYGGSDLLCYRAEAPAALAARQAAAWDPLLDWAVEALGAPLCSTAGIVPVPQDPAALARLHARVAQMSAFEIAALHDLVGITGSLILGLAVALGRETAARAWDLSRIDEDWQISQWGDDDEAIAFAEMRREALLHAERFWQLAKFAG</sequence>
<keyword evidence="3" id="KW-0143">Chaperone</keyword>
<evidence type="ECO:0000256" key="2">
    <source>
        <dbReference type="ARBA" id="ARBA00022946"/>
    </source>
</evidence>
<dbReference type="Gene3D" id="1.10.3580.10">
    <property type="entry name" value="ATP12 ATPase"/>
    <property type="match status" value="1"/>
</dbReference>
<dbReference type="Proteomes" id="UP000241899">
    <property type="component" value="Unassembled WGS sequence"/>
</dbReference>
<dbReference type="InterPro" id="IPR042272">
    <property type="entry name" value="ATP12_ATP_synth-F1-assembly_N"/>
</dbReference>
<keyword evidence="5" id="KW-1185">Reference proteome</keyword>
<proteinExistence type="inferred from homology"/>
<evidence type="ECO:0000256" key="3">
    <source>
        <dbReference type="ARBA" id="ARBA00023186"/>
    </source>
</evidence>
<dbReference type="PANTHER" id="PTHR21013:SF10">
    <property type="entry name" value="ATP SYNTHASE MITOCHONDRIAL F1 COMPLEX ASSEMBLY FACTOR 2"/>
    <property type="match status" value="1"/>
</dbReference>